<evidence type="ECO:0000313" key="2">
    <source>
        <dbReference type="EMBL" id="KAF9519081.1"/>
    </source>
</evidence>
<comment type="caution">
    <text evidence="2">The sequence shown here is derived from an EMBL/GenBank/DDBJ whole genome shotgun (WGS) entry which is preliminary data.</text>
</comment>
<protein>
    <submittedName>
        <fullName evidence="2">Uncharacterized protein</fullName>
    </submittedName>
</protein>
<dbReference type="EMBL" id="MU128920">
    <property type="protein sequence ID" value="KAF9519081.1"/>
    <property type="molecule type" value="Genomic_DNA"/>
</dbReference>
<dbReference type="Proteomes" id="UP000886523">
    <property type="component" value="Unassembled WGS sequence"/>
</dbReference>
<gene>
    <name evidence="2" type="ORF">BS47DRAFT_125283</name>
</gene>
<evidence type="ECO:0000256" key="1">
    <source>
        <dbReference type="SAM" id="MobiDB-lite"/>
    </source>
</evidence>
<name>A0A9P6DY37_9AGAM</name>
<organism evidence="2 3">
    <name type="scientific">Hydnum rufescens UP504</name>
    <dbReference type="NCBI Taxonomy" id="1448309"/>
    <lineage>
        <taxon>Eukaryota</taxon>
        <taxon>Fungi</taxon>
        <taxon>Dikarya</taxon>
        <taxon>Basidiomycota</taxon>
        <taxon>Agaricomycotina</taxon>
        <taxon>Agaricomycetes</taxon>
        <taxon>Cantharellales</taxon>
        <taxon>Hydnaceae</taxon>
        <taxon>Hydnum</taxon>
    </lineage>
</organism>
<keyword evidence="3" id="KW-1185">Reference proteome</keyword>
<evidence type="ECO:0000313" key="3">
    <source>
        <dbReference type="Proteomes" id="UP000886523"/>
    </source>
</evidence>
<accession>A0A9P6DY37</accession>
<proteinExistence type="predicted"/>
<reference evidence="2" key="1">
    <citation type="journal article" date="2020" name="Nat. Commun.">
        <title>Large-scale genome sequencing of mycorrhizal fungi provides insights into the early evolution of symbiotic traits.</title>
        <authorList>
            <person name="Miyauchi S."/>
            <person name="Kiss E."/>
            <person name="Kuo A."/>
            <person name="Drula E."/>
            <person name="Kohler A."/>
            <person name="Sanchez-Garcia M."/>
            <person name="Morin E."/>
            <person name="Andreopoulos B."/>
            <person name="Barry K.W."/>
            <person name="Bonito G."/>
            <person name="Buee M."/>
            <person name="Carver A."/>
            <person name="Chen C."/>
            <person name="Cichocki N."/>
            <person name="Clum A."/>
            <person name="Culley D."/>
            <person name="Crous P.W."/>
            <person name="Fauchery L."/>
            <person name="Girlanda M."/>
            <person name="Hayes R.D."/>
            <person name="Keri Z."/>
            <person name="LaButti K."/>
            <person name="Lipzen A."/>
            <person name="Lombard V."/>
            <person name="Magnuson J."/>
            <person name="Maillard F."/>
            <person name="Murat C."/>
            <person name="Nolan M."/>
            <person name="Ohm R.A."/>
            <person name="Pangilinan J."/>
            <person name="Pereira M.F."/>
            <person name="Perotto S."/>
            <person name="Peter M."/>
            <person name="Pfister S."/>
            <person name="Riley R."/>
            <person name="Sitrit Y."/>
            <person name="Stielow J.B."/>
            <person name="Szollosi G."/>
            <person name="Zifcakova L."/>
            <person name="Stursova M."/>
            <person name="Spatafora J.W."/>
            <person name="Tedersoo L."/>
            <person name="Vaario L.M."/>
            <person name="Yamada A."/>
            <person name="Yan M."/>
            <person name="Wang P."/>
            <person name="Xu J."/>
            <person name="Bruns T."/>
            <person name="Baldrian P."/>
            <person name="Vilgalys R."/>
            <person name="Dunand C."/>
            <person name="Henrissat B."/>
            <person name="Grigoriev I.V."/>
            <person name="Hibbett D."/>
            <person name="Nagy L.G."/>
            <person name="Martin F.M."/>
        </authorList>
    </citation>
    <scope>NUCLEOTIDE SEQUENCE</scope>
    <source>
        <strain evidence="2">UP504</strain>
    </source>
</reference>
<feature type="region of interest" description="Disordered" evidence="1">
    <location>
        <begin position="1"/>
        <end position="53"/>
    </location>
</feature>
<sequence length="215" mass="23743">MARGTNSFHTTATNGRCGRRCHSREFPPPPQIHREPYSLGLQLPSPSPSRTHSATEILHKSLLVHRCQPREGRSKMHRRRIIKRPSRCWPNASQTDLTLHSHRNHGFNGSETQFIMIPSPDPLSATHLTASGPINGNLRSPFEGATSTLAPRLVAGAAGGLATGPQTVHCRQQQQGTQFVHNQPMEESCVYQTPKSTATMATSTYLYQTRLPISP</sequence>
<dbReference type="AlphaFoldDB" id="A0A9P6DY37"/>
<feature type="compositionally biased region" description="Polar residues" evidence="1">
    <location>
        <begin position="1"/>
        <end position="14"/>
    </location>
</feature>